<keyword evidence="3" id="KW-1185">Reference proteome</keyword>
<proteinExistence type="predicted"/>
<sequence>MEAYNIELDYDIDTFLSRRPPTPTPQYLPETIVVSEPPSKKRRGRKNQPSAEPSAEPSAKPASVKPSAINLSSKHAGT</sequence>
<gene>
    <name evidence="2" type="ORF">CEUTPL_LOCUS13872</name>
</gene>
<organism evidence="2 3">
    <name type="scientific">Ceutorhynchus assimilis</name>
    <name type="common">cabbage seed weevil</name>
    <dbReference type="NCBI Taxonomy" id="467358"/>
    <lineage>
        <taxon>Eukaryota</taxon>
        <taxon>Metazoa</taxon>
        <taxon>Ecdysozoa</taxon>
        <taxon>Arthropoda</taxon>
        <taxon>Hexapoda</taxon>
        <taxon>Insecta</taxon>
        <taxon>Pterygota</taxon>
        <taxon>Neoptera</taxon>
        <taxon>Endopterygota</taxon>
        <taxon>Coleoptera</taxon>
        <taxon>Polyphaga</taxon>
        <taxon>Cucujiformia</taxon>
        <taxon>Curculionidae</taxon>
        <taxon>Ceutorhynchinae</taxon>
        <taxon>Ceutorhynchus</taxon>
    </lineage>
</organism>
<feature type="region of interest" description="Disordered" evidence="1">
    <location>
        <begin position="15"/>
        <end position="78"/>
    </location>
</feature>
<evidence type="ECO:0000256" key="1">
    <source>
        <dbReference type="SAM" id="MobiDB-lite"/>
    </source>
</evidence>
<protein>
    <submittedName>
        <fullName evidence="2">Uncharacterized protein</fullName>
    </submittedName>
</protein>
<reference evidence="2" key="1">
    <citation type="submission" date="2022-01" db="EMBL/GenBank/DDBJ databases">
        <authorList>
            <person name="King R."/>
        </authorList>
    </citation>
    <scope>NUCLEOTIDE SEQUENCE</scope>
</reference>
<feature type="compositionally biased region" description="Polar residues" evidence="1">
    <location>
        <begin position="69"/>
        <end position="78"/>
    </location>
</feature>
<evidence type="ECO:0000313" key="2">
    <source>
        <dbReference type="EMBL" id="CAG9773482.1"/>
    </source>
</evidence>
<name>A0A9N9N1N6_9CUCU</name>
<evidence type="ECO:0000313" key="3">
    <source>
        <dbReference type="Proteomes" id="UP001152799"/>
    </source>
</evidence>
<accession>A0A9N9N1N6</accession>
<dbReference type="Proteomes" id="UP001152799">
    <property type="component" value="Chromosome 9"/>
</dbReference>
<dbReference type="EMBL" id="OU892285">
    <property type="protein sequence ID" value="CAG9773482.1"/>
    <property type="molecule type" value="Genomic_DNA"/>
</dbReference>
<dbReference type="AlphaFoldDB" id="A0A9N9N1N6"/>
<feature type="compositionally biased region" description="Low complexity" evidence="1">
    <location>
        <begin position="49"/>
        <end position="68"/>
    </location>
</feature>